<proteinExistence type="predicted"/>
<protein>
    <submittedName>
        <fullName evidence="4">PEPTIDYL-PROLYL CIS-TRANS ISOMERASE</fullName>
    </submittedName>
</protein>
<keyword evidence="4" id="KW-0413">Isomerase</keyword>
<keyword evidence="1" id="KW-0677">Repeat</keyword>
<dbReference type="EMBL" id="CCYA01000272">
    <property type="protein sequence ID" value="CEH15859.1"/>
    <property type="molecule type" value="Genomic_DNA"/>
</dbReference>
<keyword evidence="5" id="KW-1185">Reference proteome</keyword>
<dbReference type="Proteomes" id="UP000054845">
    <property type="component" value="Unassembled WGS sequence"/>
</dbReference>
<dbReference type="PANTHER" id="PTHR11242:SF0">
    <property type="entry name" value="TPR_REGION DOMAIN-CONTAINING PROTEIN"/>
    <property type="match status" value="1"/>
</dbReference>
<dbReference type="InterPro" id="IPR039663">
    <property type="entry name" value="AIP/AIPL1/TTC9"/>
</dbReference>
<dbReference type="GO" id="GO:0016853">
    <property type="term" value="F:isomerase activity"/>
    <property type="evidence" value="ECO:0007669"/>
    <property type="project" value="UniProtKB-KW"/>
</dbReference>
<evidence type="ECO:0000256" key="2">
    <source>
        <dbReference type="ARBA" id="ARBA00022803"/>
    </source>
</evidence>
<dbReference type="Gene3D" id="1.25.40.10">
    <property type="entry name" value="Tetratricopeptide repeat domain"/>
    <property type="match status" value="1"/>
</dbReference>
<organism evidence="4 5">
    <name type="scientific">Ceraceosorus bombacis</name>
    <dbReference type="NCBI Taxonomy" id="401625"/>
    <lineage>
        <taxon>Eukaryota</taxon>
        <taxon>Fungi</taxon>
        <taxon>Dikarya</taxon>
        <taxon>Basidiomycota</taxon>
        <taxon>Ustilaginomycotina</taxon>
        <taxon>Exobasidiomycetes</taxon>
        <taxon>Ceraceosorales</taxon>
        <taxon>Ceraceosoraceae</taxon>
        <taxon>Ceraceosorus</taxon>
    </lineage>
</organism>
<evidence type="ECO:0000313" key="4">
    <source>
        <dbReference type="EMBL" id="CEH15859.1"/>
    </source>
</evidence>
<dbReference type="InterPro" id="IPR011990">
    <property type="entry name" value="TPR-like_helical_dom_sf"/>
</dbReference>
<dbReference type="SUPFAM" id="SSF48452">
    <property type="entry name" value="TPR-like"/>
    <property type="match status" value="1"/>
</dbReference>
<feature type="compositionally biased region" description="Basic residues" evidence="3">
    <location>
        <begin position="131"/>
        <end position="140"/>
    </location>
</feature>
<name>A0A0P1BI36_9BASI</name>
<evidence type="ECO:0000313" key="5">
    <source>
        <dbReference type="Proteomes" id="UP000054845"/>
    </source>
</evidence>
<reference evidence="4 5" key="1">
    <citation type="submission" date="2014-09" db="EMBL/GenBank/DDBJ databases">
        <authorList>
            <person name="Magalhaes I.L.F."/>
            <person name="Oliveira U."/>
            <person name="Santos F.R."/>
            <person name="Vidigal T.H.D.A."/>
            <person name="Brescovit A.D."/>
            <person name="Santos A.J."/>
        </authorList>
    </citation>
    <scope>NUCLEOTIDE SEQUENCE [LARGE SCALE GENOMIC DNA]</scope>
</reference>
<feature type="region of interest" description="Disordered" evidence="3">
    <location>
        <begin position="98"/>
        <end position="140"/>
    </location>
</feature>
<evidence type="ECO:0000256" key="1">
    <source>
        <dbReference type="ARBA" id="ARBA00022737"/>
    </source>
</evidence>
<dbReference type="AlphaFoldDB" id="A0A0P1BI36"/>
<evidence type="ECO:0000256" key="3">
    <source>
        <dbReference type="SAM" id="MobiDB-lite"/>
    </source>
</evidence>
<dbReference type="PANTHER" id="PTHR11242">
    <property type="entry name" value="ARYL HYDROCARBON RECEPTOR INTERACTING PROTEIN RELATED"/>
    <property type="match status" value="1"/>
</dbReference>
<sequence length="140" mass="15497">MAACYLRLENGKRALEASSKALTHNANNTKASYRHALAQITLKEHYKAQAELQVLLKKSNISASEKPLIERELSDLEKFLKAKLEKERKGLKGFLGAGLGNGPAVAIDPNTTKPEEEEEEEEGQQQQRLSAKAKGKQRAQ</sequence>
<accession>A0A0P1BI36</accession>
<keyword evidence="2" id="KW-0802">TPR repeat</keyword>
<dbReference type="OrthoDB" id="433738at2759"/>